<dbReference type="Proteomes" id="UP000322060">
    <property type="component" value="Segment"/>
</dbReference>
<dbReference type="EMBL" id="MN241318">
    <property type="protein sequence ID" value="QEP29563.1"/>
    <property type="molecule type" value="Genomic_DNA"/>
</dbReference>
<keyword evidence="2" id="KW-1185">Reference proteome</keyword>
<name>A0A5C2H5N0_9CAUD</name>
<accession>A0A5C2H5N0</accession>
<evidence type="ECO:0000313" key="2">
    <source>
        <dbReference type="Proteomes" id="UP000322060"/>
    </source>
</evidence>
<reference evidence="1 2" key="1">
    <citation type="submission" date="2019-07" db="EMBL/GenBank/DDBJ databases">
        <title>Characteristics and whole genome analysis of the Enterococcus faecalis phage PEf771.</title>
        <authorList>
            <person name="Xiang Y."/>
            <person name="Ji X."/>
            <person name="Wei Y."/>
            <person name="Song F."/>
            <person name="Li W."/>
            <person name="Yang X."/>
        </authorList>
    </citation>
    <scope>NUCLEOTIDE SEQUENCE [LARGE SCALE GENOMIC DNA]</scope>
</reference>
<proteinExistence type="predicted"/>
<organism evidence="1 2">
    <name type="scientific">Enterococcus phage PEf771</name>
    <dbReference type="NCBI Taxonomy" id="2601638"/>
    <lineage>
        <taxon>Viruses</taxon>
        <taxon>Duplodnaviria</taxon>
        <taxon>Heunggongvirae</taxon>
        <taxon>Uroviricota</taxon>
        <taxon>Caudoviricetes</taxon>
        <taxon>Herelleviridae</taxon>
        <taxon>Brockvirinae</taxon>
        <taxon>Schiekvirus</taxon>
        <taxon>Schiekvirus Pef771</taxon>
    </lineage>
</organism>
<sequence>MNLKQWGYTWDGMKEITREQAKKQYKEKETFILYDDDTESLIESEEQFNIKGVRYGVEKEERRWK</sequence>
<protein>
    <submittedName>
        <fullName evidence="1">Uncharacterized protein</fullName>
    </submittedName>
</protein>
<gene>
    <name evidence="1" type="ORF">PEf771_149</name>
</gene>
<evidence type="ECO:0000313" key="1">
    <source>
        <dbReference type="EMBL" id="QEP29563.1"/>
    </source>
</evidence>